<accession>A0A1F5NJH2</accession>
<evidence type="ECO:0000313" key="1">
    <source>
        <dbReference type="EMBL" id="OGE77809.1"/>
    </source>
</evidence>
<comment type="caution">
    <text evidence="1">The sequence shown here is derived from an EMBL/GenBank/DDBJ whole genome shotgun (WGS) entry which is preliminary data.</text>
</comment>
<name>A0A1F5NJH2_9BACT</name>
<dbReference type="AlphaFoldDB" id="A0A1F5NJH2"/>
<gene>
    <name evidence="1" type="ORF">A2751_02025</name>
</gene>
<sequence>MKFCKFFDDAASERSSSAGRFASKSKGFLKSQETIFSEIRRFECIMKHFSLSRMLTDENFK</sequence>
<proteinExistence type="predicted"/>
<dbReference type="EMBL" id="MFEK01000016">
    <property type="protein sequence ID" value="OGE77809.1"/>
    <property type="molecule type" value="Genomic_DNA"/>
</dbReference>
<protein>
    <submittedName>
        <fullName evidence="1">Uncharacterized protein</fullName>
    </submittedName>
</protein>
<reference evidence="1 2" key="1">
    <citation type="journal article" date="2016" name="Nat. Commun.">
        <title>Thousands of microbial genomes shed light on interconnected biogeochemical processes in an aquifer system.</title>
        <authorList>
            <person name="Anantharaman K."/>
            <person name="Brown C.T."/>
            <person name="Hug L.A."/>
            <person name="Sharon I."/>
            <person name="Castelle C.J."/>
            <person name="Probst A.J."/>
            <person name="Thomas B.C."/>
            <person name="Singh A."/>
            <person name="Wilkins M.J."/>
            <person name="Karaoz U."/>
            <person name="Brodie E.L."/>
            <person name="Williams K.H."/>
            <person name="Hubbard S.S."/>
            <person name="Banfield J.F."/>
        </authorList>
    </citation>
    <scope>NUCLEOTIDE SEQUENCE [LARGE SCALE GENOMIC DNA]</scope>
</reference>
<dbReference type="Proteomes" id="UP000176864">
    <property type="component" value="Unassembled WGS sequence"/>
</dbReference>
<evidence type="ECO:0000313" key="2">
    <source>
        <dbReference type="Proteomes" id="UP000176864"/>
    </source>
</evidence>
<organism evidence="1 2">
    <name type="scientific">Candidatus Doudnabacteria bacterium RIFCSPHIGHO2_01_FULL_46_14</name>
    <dbReference type="NCBI Taxonomy" id="1817824"/>
    <lineage>
        <taxon>Bacteria</taxon>
        <taxon>Candidatus Doudnaibacteriota</taxon>
    </lineage>
</organism>